<dbReference type="Gene3D" id="3.40.190.10">
    <property type="entry name" value="Periplasmic binding protein-like II"/>
    <property type="match status" value="1"/>
</dbReference>
<evidence type="ECO:0000259" key="6">
    <source>
        <dbReference type="Pfam" id="PF00496"/>
    </source>
</evidence>
<dbReference type="InterPro" id="IPR039424">
    <property type="entry name" value="SBP_5"/>
</dbReference>
<dbReference type="Gene3D" id="3.10.105.10">
    <property type="entry name" value="Dipeptide-binding Protein, Domain 3"/>
    <property type="match status" value="1"/>
</dbReference>
<comment type="similarity">
    <text evidence="2">Belongs to the bacterial solute-binding protein 5 family.</text>
</comment>
<evidence type="ECO:0000313" key="8">
    <source>
        <dbReference type="Proteomes" id="UP000464314"/>
    </source>
</evidence>
<dbReference type="SUPFAM" id="SSF53850">
    <property type="entry name" value="Periplasmic binding protein-like II"/>
    <property type="match status" value="1"/>
</dbReference>
<feature type="signal peptide" evidence="5">
    <location>
        <begin position="1"/>
        <end position="20"/>
    </location>
</feature>
<accession>A0A6P1TJF8</accession>
<evidence type="ECO:0000313" key="7">
    <source>
        <dbReference type="EMBL" id="QHQ61340.1"/>
    </source>
</evidence>
<evidence type="ECO:0000256" key="2">
    <source>
        <dbReference type="ARBA" id="ARBA00005695"/>
    </source>
</evidence>
<keyword evidence="8" id="KW-1185">Reference proteome</keyword>
<feature type="domain" description="Solute-binding protein family 5" evidence="6">
    <location>
        <begin position="73"/>
        <end position="508"/>
    </location>
</feature>
<dbReference type="Pfam" id="PF00496">
    <property type="entry name" value="SBP_bac_5"/>
    <property type="match status" value="1"/>
</dbReference>
<gene>
    <name evidence="7" type="ORF">Ana3638_11605</name>
</gene>
<dbReference type="PANTHER" id="PTHR30290:SF10">
    <property type="entry name" value="PERIPLASMIC OLIGOPEPTIDE-BINDING PROTEIN-RELATED"/>
    <property type="match status" value="1"/>
</dbReference>
<evidence type="ECO:0000256" key="3">
    <source>
        <dbReference type="ARBA" id="ARBA00022448"/>
    </source>
</evidence>
<name>A0A6P1TJF8_9FIRM</name>
<dbReference type="InterPro" id="IPR000914">
    <property type="entry name" value="SBP_5_dom"/>
</dbReference>
<protein>
    <submittedName>
        <fullName evidence="7">Peptide ABC transporter substrate-binding protein</fullName>
    </submittedName>
</protein>
<proteinExistence type="inferred from homology"/>
<evidence type="ECO:0000256" key="1">
    <source>
        <dbReference type="ARBA" id="ARBA00004196"/>
    </source>
</evidence>
<dbReference type="KEGG" id="anr:Ana3638_11605"/>
<reference evidence="7 8" key="1">
    <citation type="submission" date="2020-01" db="EMBL/GenBank/DDBJ databases">
        <title>Genome analysis of Anaerocolumna sp. CBA3638.</title>
        <authorList>
            <person name="Kim J."/>
            <person name="Roh S.W."/>
        </authorList>
    </citation>
    <scope>NUCLEOTIDE SEQUENCE [LARGE SCALE GENOMIC DNA]</scope>
    <source>
        <strain evidence="7 8">CBA3638</strain>
    </source>
</reference>
<dbReference type="GO" id="GO:0030313">
    <property type="term" value="C:cell envelope"/>
    <property type="evidence" value="ECO:0007669"/>
    <property type="project" value="UniProtKB-SubCell"/>
</dbReference>
<dbReference type="GO" id="GO:1904680">
    <property type="term" value="F:peptide transmembrane transporter activity"/>
    <property type="evidence" value="ECO:0007669"/>
    <property type="project" value="TreeGrafter"/>
</dbReference>
<keyword evidence="3" id="KW-0813">Transport</keyword>
<dbReference type="PANTHER" id="PTHR30290">
    <property type="entry name" value="PERIPLASMIC BINDING COMPONENT OF ABC TRANSPORTER"/>
    <property type="match status" value="1"/>
</dbReference>
<dbReference type="Gene3D" id="3.90.76.10">
    <property type="entry name" value="Dipeptide-binding Protein, Domain 1"/>
    <property type="match status" value="1"/>
</dbReference>
<evidence type="ECO:0000256" key="4">
    <source>
        <dbReference type="ARBA" id="ARBA00022729"/>
    </source>
</evidence>
<comment type="subcellular location">
    <subcellularLocation>
        <location evidence="1">Cell envelope</location>
    </subcellularLocation>
</comment>
<feature type="chain" id="PRO_5038733604" evidence="5">
    <location>
        <begin position="21"/>
        <end position="628"/>
    </location>
</feature>
<sequence length="628" mass="70608">MKKKLVALAVGLSLIASVFSGCGKKGGSDDSVYRKLYSSEVTTMNYLVTNLENEYTIGANVIDTLVEYDSLGQIQPSLAESWEMSEDGLTYTFKLRQGQKWYDYEGNEVADVTADDFVSAAKYLLTPANESGTVQNYFGIIKNADEYYNSQVTDDPETEEVEGNNLDIDFSEVGVKALDNYTLQYTLAQPTPYFLSSLTYVCYMPAYGPLLDQLGPEFGTDNTKMYYNGAYILSEFAPQEKHVFTKNEHYWDADKVYVTKIEETYNSEALTLAPIMAENNEIDYAEIGADIADDWLSDSNRSQMVSKTRMKSSYSYFYSFNYDPQFDAEYEPDNWKLAVNNENFRQSLKAGLDRIKALTISEPQDPKARVSNTINPANFVDLNGKDYTEFGDLAAITSGDSFDEKAALSYKEKAMTELKAEGATFPVKILMPYNPTTTNWDKECVVVEQQLEALLGKDYIDIIVEAGPGTDFLSQVRRVGKYAFMLCNWGADYADPQTWTDPFTAENSYNFMDIAMNNGDGVADTVKEYYSLVDAAKAIPIDINARYEAFAKAEAYLIQHALAVPYSISSTYFVVTKLNPFEGQYAPFGVSVLRYKGQHLLDKPMSMDEFNKAQDDWKAAREKLAAQK</sequence>
<evidence type="ECO:0000256" key="5">
    <source>
        <dbReference type="SAM" id="SignalP"/>
    </source>
</evidence>
<dbReference type="RefSeq" id="WP_161838165.1">
    <property type="nucleotide sequence ID" value="NZ_CP048000.1"/>
</dbReference>
<dbReference type="AlphaFoldDB" id="A0A6P1TJF8"/>
<dbReference type="CDD" id="cd08504">
    <property type="entry name" value="PBP2_OppA"/>
    <property type="match status" value="1"/>
</dbReference>
<keyword evidence="4 5" id="KW-0732">Signal</keyword>
<dbReference type="PROSITE" id="PS51257">
    <property type="entry name" value="PROKAR_LIPOPROTEIN"/>
    <property type="match status" value="1"/>
</dbReference>
<organism evidence="7 8">
    <name type="scientific">Anaerocolumna sedimenticola</name>
    <dbReference type="NCBI Taxonomy" id="2696063"/>
    <lineage>
        <taxon>Bacteria</taxon>
        <taxon>Bacillati</taxon>
        <taxon>Bacillota</taxon>
        <taxon>Clostridia</taxon>
        <taxon>Lachnospirales</taxon>
        <taxon>Lachnospiraceae</taxon>
        <taxon>Anaerocolumna</taxon>
    </lineage>
</organism>
<dbReference type="GO" id="GO:0015833">
    <property type="term" value="P:peptide transport"/>
    <property type="evidence" value="ECO:0007669"/>
    <property type="project" value="TreeGrafter"/>
</dbReference>
<dbReference type="Proteomes" id="UP000464314">
    <property type="component" value="Chromosome"/>
</dbReference>
<dbReference type="EMBL" id="CP048000">
    <property type="protein sequence ID" value="QHQ61340.1"/>
    <property type="molecule type" value="Genomic_DNA"/>
</dbReference>